<keyword evidence="11 12" id="KW-0472">Membrane</keyword>
<evidence type="ECO:0000256" key="2">
    <source>
        <dbReference type="ARBA" id="ARBA00004651"/>
    </source>
</evidence>
<dbReference type="Proteomes" id="UP000271548">
    <property type="component" value="Unassembled WGS sequence"/>
</dbReference>
<evidence type="ECO:0000256" key="11">
    <source>
        <dbReference type="ARBA" id="ARBA00023136"/>
    </source>
</evidence>
<evidence type="ECO:0000256" key="3">
    <source>
        <dbReference type="ARBA" id="ARBA00022475"/>
    </source>
</evidence>
<keyword evidence="9 12" id="KW-1133">Transmembrane helix</keyword>
<evidence type="ECO:0000313" key="15">
    <source>
        <dbReference type="Proteomes" id="UP000271548"/>
    </source>
</evidence>
<protein>
    <recommendedName>
        <fullName evidence="13">Peptidase M48 domain-containing protein</fullName>
    </recommendedName>
</protein>
<dbReference type="Pfam" id="PF01435">
    <property type="entry name" value="Peptidase_M48"/>
    <property type="match status" value="1"/>
</dbReference>
<dbReference type="InterPro" id="IPR050083">
    <property type="entry name" value="HtpX_protease"/>
</dbReference>
<evidence type="ECO:0000256" key="4">
    <source>
        <dbReference type="ARBA" id="ARBA00022670"/>
    </source>
</evidence>
<evidence type="ECO:0000256" key="1">
    <source>
        <dbReference type="ARBA" id="ARBA00001947"/>
    </source>
</evidence>
<evidence type="ECO:0000256" key="8">
    <source>
        <dbReference type="ARBA" id="ARBA00022833"/>
    </source>
</evidence>
<dbReference type="PANTHER" id="PTHR43221:SF1">
    <property type="entry name" value="PROTEASE HTPX"/>
    <property type="match status" value="1"/>
</dbReference>
<sequence>MPAPFPAASVLTARGKEDQLKTSLRAALSIVLLIGFYVLGLGLVVALGRLGLSDATDFDGGVVVRVFLLGAAFTLFLTLVFALGSVLLARPSTPVGVRLTPELAPELWRIVRDLAARVAAREPDEIRLVVGANISVTDDARLLGLLPGQRRVILGLPLLQAYTVDQLRAVLAHELGHYSRWHTTTVLLAHRGRKLVVATARSTTVPVLRAVLTGYARLHVAAEQAISQQIEYKADQYAVGAAGRDAMVGALREIRVVAAAWDEYLERHVTPAQEAGYLPADLFDGFAAYLAAHREEVRSSTGEVASIGRAWWDTHPPIGERIAALRFVPDVTVAVDGRPATDLLVDLDESSRQLQTSFLDHAGELLPWAQIVPILAYRSARDLAHPLYQAATKLTGRDAGLDLVLDLFAADRYADLARELTPGANDEDGLHALVAAFEGAVETAAVDSAAATEWRHSWSGPPELLTTSGTPLPLGELVELAGDPDTVPTARERLSALGIRVASTTRGAPAPA</sequence>
<comment type="caution">
    <text evidence="14">The sequence shown here is derived from an EMBL/GenBank/DDBJ whole genome shotgun (WGS) entry which is preliminary data.</text>
</comment>
<feature type="domain" description="Peptidase M48" evidence="13">
    <location>
        <begin position="104"/>
        <end position="326"/>
    </location>
</feature>
<comment type="cofactor">
    <cofactor evidence="1">
        <name>Zn(2+)</name>
        <dbReference type="ChEBI" id="CHEBI:29105"/>
    </cofactor>
</comment>
<evidence type="ECO:0000313" key="14">
    <source>
        <dbReference type="EMBL" id="RKN14886.1"/>
    </source>
</evidence>
<comment type="subcellular location">
    <subcellularLocation>
        <location evidence="2">Cell membrane</location>
        <topology evidence="2">Multi-pass membrane protein</topology>
    </subcellularLocation>
</comment>
<dbReference type="PANTHER" id="PTHR43221">
    <property type="entry name" value="PROTEASE HTPX"/>
    <property type="match status" value="1"/>
</dbReference>
<evidence type="ECO:0000256" key="6">
    <source>
        <dbReference type="ARBA" id="ARBA00022723"/>
    </source>
</evidence>
<evidence type="ECO:0000256" key="5">
    <source>
        <dbReference type="ARBA" id="ARBA00022692"/>
    </source>
</evidence>
<name>A0ABX9QXC0_9ACTN</name>
<keyword evidence="8" id="KW-0862">Zinc</keyword>
<dbReference type="InterPro" id="IPR001915">
    <property type="entry name" value="Peptidase_M48"/>
</dbReference>
<feature type="transmembrane region" description="Helical" evidence="12">
    <location>
        <begin position="26"/>
        <end position="47"/>
    </location>
</feature>
<evidence type="ECO:0000256" key="7">
    <source>
        <dbReference type="ARBA" id="ARBA00022801"/>
    </source>
</evidence>
<evidence type="ECO:0000256" key="10">
    <source>
        <dbReference type="ARBA" id="ARBA00023049"/>
    </source>
</evidence>
<accession>A0ABX9QXC0</accession>
<dbReference type="Gene3D" id="3.30.2010.10">
    <property type="entry name" value="Metalloproteases ('zincins'), catalytic domain"/>
    <property type="match status" value="1"/>
</dbReference>
<keyword evidence="10" id="KW-0482">Metalloprotease</keyword>
<gene>
    <name evidence="14" type="ORF">D7147_26715</name>
</gene>
<keyword evidence="15" id="KW-1185">Reference proteome</keyword>
<feature type="transmembrane region" description="Helical" evidence="12">
    <location>
        <begin position="67"/>
        <end position="89"/>
    </location>
</feature>
<evidence type="ECO:0000259" key="13">
    <source>
        <dbReference type="Pfam" id="PF01435"/>
    </source>
</evidence>
<dbReference type="CDD" id="cd07328">
    <property type="entry name" value="M48_Ste24p_like"/>
    <property type="match status" value="1"/>
</dbReference>
<evidence type="ECO:0000256" key="12">
    <source>
        <dbReference type="SAM" id="Phobius"/>
    </source>
</evidence>
<proteinExistence type="predicted"/>
<evidence type="ECO:0000256" key="9">
    <source>
        <dbReference type="ARBA" id="ARBA00022989"/>
    </source>
</evidence>
<organism evidence="14 15">
    <name type="scientific">Micromonospora musae</name>
    <dbReference type="NCBI Taxonomy" id="1894970"/>
    <lineage>
        <taxon>Bacteria</taxon>
        <taxon>Bacillati</taxon>
        <taxon>Actinomycetota</taxon>
        <taxon>Actinomycetes</taxon>
        <taxon>Micromonosporales</taxon>
        <taxon>Micromonosporaceae</taxon>
        <taxon>Micromonospora</taxon>
    </lineage>
</organism>
<keyword evidence="6" id="KW-0479">Metal-binding</keyword>
<keyword evidence="5 12" id="KW-0812">Transmembrane</keyword>
<keyword evidence="7" id="KW-0378">Hydrolase</keyword>
<keyword evidence="4" id="KW-0645">Protease</keyword>
<reference evidence="14 15" key="1">
    <citation type="submission" date="2018-09" db="EMBL/GenBank/DDBJ databases">
        <title>Micromonospora sp. nov. MS1-9, isolated from a root of Musa sp.</title>
        <authorList>
            <person name="Kuncharoen N."/>
            <person name="Kudo T."/>
            <person name="Ohkuma M."/>
            <person name="Yuki M."/>
            <person name="Tanasupawat S."/>
        </authorList>
    </citation>
    <scope>NUCLEOTIDE SEQUENCE [LARGE SCALE GENOMIC DNA]</scope>
    <source>
        <strain evidence="14 15">NGC1-4</strain>
    </source>
</reference>
<keyword evidence="3" id="KW-1003">Cell membrane</keyword>
<dbReference type="EMBL" id="RAZS01000012">
    <property type="protein sequence ID" value="RKN14886.1"/>
    <property type="molecule type" value="Genomic_DNA"/>
</dbReference>